<reference evidence="1 2" key="1">
    <citation type="submission" date="2015-01" db="EMBL/GenBank/DDBJ databases">
        <title>Genome sequence of bacillus megaterium Q3.</title>
        <authorList>
            <person name="Wang Y."/>
            <person name="Luo K."/>
            <person name="Bai L."/>
            <person name="Luo F."/>
        </authorList>
    </citation>
    <scope>NUCLEOTIDE SEQUENCE [LARGE SCALE GENOMIC DNA]</scope>
    <source>
        <strain evidence="1 2">Q3</strain>
    </source>
</reference>
<sequence length="137" mass="15184">MLFYRVGGFKLKRKFLFLGLISIFLLVLGSCGTKEESVRFEGEGDHWKALYLLNKGENTENGQGSIIYKGKDKEKVGKVSYVVEGETSKLSGTDDETEGKINLNGSCSGCSTQSSNAPYHVTIKWNGKEDKFDLKSK</sequence>
<evidence type="ECO:0000313" key="1">
    <source>
        <dbReference type="EMBL" id="AKP78734.1"/>
    </source>
</evidence>
<proteinExistence type="predicted"/>
<protein>
    <recommendedName>
        <fullName evidence="3">Lipoprotein</fullName>
    </recommendedName>
</protein>
<organism evidence="1 2">
    <name type="scientific">Priestia megaterium Q3</name>
    <dbReference type="NCBI Taxonomy" id="1452722"/>
    <lineage>
        <taxon>Bacteria</taxon>
        <taxon>Bacillati</taxon>
        <taxon>Bacillota</taxon>
        <taxon>Bacilli</taxon>
        <taxon>Bacillales</taxon>
        <taxon>Bacillaceae</taxon>
        <taxon>Priestia</taxon>
    </lineage>
</organism>
<evidence type="ECO:0008006" key="3">
    <source>
        <dbReference type="Google" id="ProtNLM"/>
    </source>
</evidence>
<gene>
    <name evidence="1" type="ORF">AS52_03773</name>
</gene>
<name>A0A806TK86_PRIMG</name>
<dbReference type="PROSITE" id="PS51257">
    <property type="entry name" value="PROKAR_LIPOPROTEIN"/>
    <property type="match status" value="1"/>
</dbReference>
<evidence type="ECO:0000313" key="2">
    <source>
        <dbReference type="Proteomes" id="UP000036410"/>
    </source>
</evidence>
<dbReference type="Proteomes" id="UP000036410">
    <property type="component" value="Chromosome"/>
</dbReference>
<accession>A0A806TK86</accession>
<dbReference type="EMBL" id="CP010586">
    <property type="protein sequence ID" value="AKP78734.1"/>
    <property type="molecule type" value="Genomic_DNA"/>
</dbReference>
<dbReference type="AlphaFoldDB" id="A0A806TK86"/>